<name>A0A1S7TVH7_9HYPH</name>
<keyword evidence="2" id="KW-1185">Reference proteome</keyword>
<organism evidence="1 2">
    <name type="scientific">Agrobacterium deltaense NCPPB 1641</name>
    <dbReference type="NCBI Taxonomy" id="1183425"/>
    <lineage>
        <taxon>Bacteria</taxon>
        <taxon>Pseudomonadati</taxon>
        <taxon>Pseudomonadota</taxon>
        <taxon>Alphaproteobacteria</taxon>
        <taxon>Hyphomicrobiales</taxon>
        <taxon>Rhizobiaceae</taxon>
        <taxon>Rhizobium/Agrobacterium group</taxon>
        <taxon>Agrobacterium</taxon>
    </lineage>
</organism>
<dbReference type="EMBL" id="FCNP01000033">
    <property type="protein sequence ID" value="CVI58583.1"/>
    <property type="molecule type" value="Genomic_DNA"/>
</dbReference>
<dbReference type="AlphaFoldDB" id="A0A1S7TVH7"/>
<dbReference type="Proteomes" id="UP000192140">
    <property type="component" value="Unassembled WGS sequence"/>
</dbReference>
<reference evidence="1" key="1">
    <citation type="submission" date="2016-01" db="EMBL/GenBank/DDBJ databases">
        <authorList>
            <person name="Regsiter A."/>
            <person name="william w."/>
        </authorList>
    </citation>
    <scope>NUCLEOTIDE SEQUENCE</scope>
    <source>
        <strain evidence="1">NCPPB 1641</strain>
    </source>
</reference>
<evidence type="ECO:0000313" key="2">
    <source>
        <dbReference type="Proteomes" id="UP000192140"/>
    </source>
</evidence>
<comment type="caution">
    <text evidence="1">The sequence shown here is derived from an EMBL/GenBank/DDBJ whole genome shotgun (WGS) entry which is preliminary data.</text>
</comment>
<protein>
    <submittedName>
        <fullName evidence="1">Uncharacterized protein</fullName>
    </submittedName>
</protein>
<evidence type="ECO:0000313" key="1">
    <source>
        <dbReference type="EMBL" id="CVI58583.1"/>
    </source>
</evidence>
<accession>A0A1S7TVH7</accession>
<dbReference type="AntiFam" id="ANF00011">
    <property type="entry name" value="tRNA translation"/>
</dbReference>
<proteinExistence type="predicted"/>
<sequence>MDVQKFPLEGFIHLKEVSVAWGAAALNGNFRKTQKGLRVVSEPFDSLEDIWLRGQDLNLRPSGYEPDELPGCSTPR</sequence>
<gene>
    <name evidence="1" type="ORF">AGR7A_Lc120148</name>
</gene>